<dbReference type="EMBL" id="BARU01027580">
    <property type="protein sequence ID" value="GAH75310.1"/>
    <property type="molecule type" value="Genomic_DNA"/>
</dbReference>
<organism evidence="1">
    <name type="scientific">marine sediment metagenome</name>
    <dbReference type="NCBI Taxonomy" id="412755"/>
    <lineage>
        <taxon>unclassified sequences</taxon>
        <taxon>metagenomes</taxon>
        <taxon>ecological metagenomes</taxon>
    </lineage>
</organism>
<feature type="non-terminal residue" evidence="1">
    <location>
        <position position="205"/>
    </location>
</feature>
<name>X1J1B3_9ZZZZ</name>
<proteinExistence type="predicted"/>
<comment type="caution">
    <text evidence="1">The sequence shown here is derived from an EMBL/GenBank/DDBJ whole genome shotgun (WGS) entry which is preliminary data.</text>
</comment>
<dbReference type="CDD" id="cd09726">
    <property type="entry name" value="RAMP_I_III"/>
    <property type="match status" value="1"/>
</dbReference>
<evidence type="ECO:0000313" key="1">
    <source>
        <dbReference type="EMBL" id="GAH75310.1"/>
    </source>
</evidence>
<reference evidence="1" key="1">
    <citation type="journal article" date="2014" name="Front. Microbiol.">
        <title>High frequency of phylogenetically diverse reductive dehalogenase-homologous genes in deep subseafloor sedimentary metagenomes.</title>
        <authorList>
            <person name="Kawai M."/>
            <person name="Futagami T."/>
            <person name="Toyoda A."/>
            <person name="Takaki Y."/>
            <person name="Nishi S."/>
            <person name="Hori S."/>
            <person name="Arai W."/>
            <person name="Tsubouchi T."/>
            <person name="Morono Y."/>
            <person name="Uchiyama I."/>
            <person name="Ito T."/>
            <person name="Fujiyama A."/>
            <person name="Inagaki F."/>
            <person name="Takami H."/>
        </authorList>
    </citation>
    <scope>NUCLEOTIDE SEQUENCE</scope>
    <source>
        <strain evidence="1">Expedition CK06-06</strain>
    </source>
</reference>
<accession>X1J1B3</accession>
<sequence length="205" mass="24182">MSNDKFINPYNFVCPDENVFKKAFISFNRFDPDHCSGQIAISIKSVDDKPIFIPDSQQKKYWILLKEKVSITGIELNKEYYFKINDKNLENQEKPFEIHPLNYYKTSDDLLKALRERGKWIKGKLKEIYNDAEKKNKIYCIETDDSGDYEDKVHKIMEFCKDPEGNPILPSTTLKGLIRNLTEILSNSCFSFYDTKQIYYRLNPD</sequence>
<protein>
    <submittedName>
        <fullName evidence="1">Uncharacterized protein</fullName>
    </submittedName>
</protein>
<gene>
    <name evidence="1" type="ORF">S03H2_44140</name>
</gene>
<dbReference type="AlphaFoldDB" id="X1J1B3"/>